<dbReference type="Gene3D" id="3.40.50.12100">
    <property type="entry name" value="Stimulator of interferon genes protein"/>
    <property type="match status" value="1"/>
</dbReference>
<dbReference type="GO" id="GO:0016239">
    <property type="term" value="P:positive regulation of macroautophagy"/>
    <property type="evidence" value="ECO:0007669"/>
    <property type="project" value="TreeGrafter"/>
</dbReference>
<feature type="domain" description="STING ligand-binding" evidence="1">
    <location>
        <begin position="14"/>
        <end position="174"/>
    </location>
</feature>
<evidence type="ECO:0000259" key="1">
    <source>
        <dbReference type="Pfam" id="PF15009"/>
    </source>
</evidence>
<dbReference type="GO" id="GO:0035438">
    <property type="term" value="F:cyclic-di-GMP binding"/>
    <property type="evidence" value="ECO:0007669"/>
    <property type="project" value="TreeGrafter"/>
</dbReference>
<protein>
    <recommendedName>
        <fullName evidence="1">STING ligand-binding domain-containing protein</fullName>
    </recommendedName>
</protein>
<dbReference type="InterPro" id="IPR038623">
    <property type="entry name" value="STING_C_sf"/>
</dbReference>
<comment type="caution">
    <text evidence="2">The sequence shown here is derived from an EMBL/GenBank/DDBJ whole genome shotgun (WGS) entry which is preliminary data.</text>
</comment>
<dbReference type="PANTHER" id="PTHR34339">
    <property type="entry name" value="STIMULATOR OF INTERFERON GENES PROTEIN"/>
    <property type="match status" value="1"/>
</dbReference>
<dbReference type="InterPro" id="IPR029158">
    <property type="entry name" value="STING"/>
</dbReference>
<dbReference type="GO" id="GO:0061507">
    <property type="term" value="F:2',3'-cyclic GMP-AMP binding"/>
    <property type="evidence" value="ECO:0007669"/>
    <property type="project" value="TreeGrafter"/>
</dbReference>
<dbReference type="GO" id="GO:0002218">
    <property type="term" value="P:activation of innate immune response"/>
    <property type="evidence" value="ECO:0007669"/>
    <property type="project" value="InterPro"/>
</dbReference>
<dbReference type="Pfam" id="PF15009">
    <property type="entry name" value="STING_LBD"/>
    <property type="match status" value="1"/>
</dbReference>
<dbReference type="EMBL" id="BPLR01009215">
    <property type="protein sequence ID" value="GIY30340.1"/>
    <property type="molecule type" value="Genomic_DNA"/>
</dbReference>
<name>A0AAV4S9K6_CAEEX</name>
<dbReference type="Proteomes" id="UP001054945">
    <property type="component" value="Unassembled WGS sequence"/>
</dbReference>
<accession>A0AAV4S9K6</accession>
<dbReference type="GO" id="GO:0032481">
    <property type="term" value="P:positive regulation of type I interferon production"/>
    <property type="evidence" value="ECO:0007669"/>
    <property type="project" value="InterPro"/>
</dbReference>
<proteinExistence type="predicted"/>
<dbReference type="GO" id="GO:0045087">
    <property type="term" value="P:innate immune response"/>
    <property type="evidence" value="ECO:0007669"/>
    <property type="project" value="TreeGrafter"/>
</dbReference>
<dbReference type="InterPro" id="IPR055432">
    <property type="entry name" value="STING_LBD"/>
</dbReference>
<keyword evidence="3" id="KW-1185">Reference proteome</keyword>
<dbReference type="AlphaFoldDB" id="A0AAV4S9K6"/>
<dbReference type="GO" id="GO:0000045">
    <property type="term" value="P:autophagosome assembly"/>
    <property type="evidence" value="ECO:0007669"/>
    <property type="project" value="TreeGrafter"/>
</dbReference>
<evidence type="ECO:0000313" key="3">
    <source>
        <dbReference type="Proteomes" id="UP001054945"/>
    </source>
</evidence>
<dbReference type="GO" id="GO:0005776">
    <property type="term" value="C:autophagosome"/>
    <property type="evidence" value="ECO:0007669"/>
    <property type="project" value="TreeGrafter"/>
</dbReference>
<evidence type="ECO:0000313" key="2">
    <source>
        <dbReference type="EMBL" id="GIY30340.1"/>
    </source>
</evidence>
<sequence length="191" mass="22900">MRTKSSLPDFNYIGYGAAIWYYKNYLDRFLPENFWERVREYESRHQIALPRKLYILCPKSCRVKQYIDNIDGIEWCRELTSLLVNVGGVVERRYNISIYRMEYEENVLHCAIEYAQPLKNLLTLKENGRITVEEMNTQRDLFCKNLNKMLRDSKDSYQACELIEFNDEINEPNEVLFDINSIQQFLRNRGP</sequence>
<dbReference type="GO" id="GO:0061709">
    <property type="term" value="P:reticulophagy"/>
    <property type="evidence" value="ECO:0007669"/>
    <property type="project" value="TreeGrafter"/>
</dbReference>
<reference evidence="2 3" key="1">
    <citation type="submission" date="2021-06" db="EMBL/GenBank/DDBJ databases">
        <title>Caerostris extrusa draft genome.</title>
        <authorList>
            <person name="Kono N."/>
            <person name="Arakawa K."/>
        </authorList>
    </citation>
    <scope>NUCLEOTIDE SEQUENCE [LARGE SCALE GENOMIC DNA]</scope>
</reference>
<gene>
    <name evidence="2" type="primary">AVEN_134877_1</name>
    <name evidence="2" type="ORF">CEXT_128391</name>
</gene>
<organism evidence="2 3">
    <name type="scientific">Caerostris extrusa</name>
    <name type="common">Bark spider</name>
    <name type="synonym">Caerostris bankana</name>
    <dbReference type="NCBI Taxonomy" id="172846"/>
    <lineage>
        <taxon>Eukaryota</taxon>
        <taxon>Metazoa</taxon>
        <taxon>Ecdysozoa</taxon>
        <taxon>Arthropoda</taxon>
        <taxon>Chelicerata</taxon>
        <taxon>Arachnida</taxon>
        <taxon>Araneae</taxon>
        <taxon>Araneomorphae</taxon>
        <taxon>Entelegynae</taxon>
        <taxon>Araneoidea</taxon>
        <taxon>Araneidae</taxon>
        <taxon>Caerostris</taxon>
    </lineage>
</organism>
<dbReference type="GO" id="GO:0005789">
    <property type="term" value="C:endoplasmic reticulum membrane"/>
    <property type="evidence" value="ECO:0007669"/>
    <property type="project" value="TreeGrafter"/>
</dbReference>
<dbReference type="PANTHER" id="PTHR34339:SF1">
    <property type="entry name" value="STIMULATOR OF INTERFERON GENES PROTEIN"/>
    <property type="match status" value="1"/>
</dbReference>